<reference evidence="2" key="1">
    <citation type="submission" date="2022-10" db="EMBL/GenBank/DDBJ databases">
        <title>Vagococcus sp. isolated from poultry meat.</title>
        <authorList>
            <person name="Johansson P."/>
            <person name="Bjorkroth J."/>
        </authorList>
    </citation>
    <scope>NUCLEOTIDE SEQUENCE</scope>
    <source>
        <strain evidence="2">PNs007</strain>
    </source>
</reference>
<organism evidence="2 3">
    <name type="scientific">Vagococcus proximus</name>
    <dbReference type="NCBI Taxonomy" id="2991417"/>
    <lineage>
        <taxon>Bacteria</taxon>
        <taxon>Bacillati</taxon>
        <taxon>Bacillota</taxon>
        <taxon>Bacilli</taxon>
        <taxon>Lactobacillales</taxon>
        <taxon>Enterococcaceae</taxon>
        <taxon>Vagococcus</taxon>
    </lineage>
</organism>
<gene>
    <name evidence="2" type="ORF">OL233_09860</name>
</gene>
<dbReference type="CDD" id="cd00158">
    <property type="entry name" value="RHOD"/>
    <property type="match status" value="1"/>
</dbReference>
<comment type="caution">
    <text evidence="2">The sequence shown here is derived from an EMBL/GenBank/DDBJ whole genome shotgun (WGS) entry which is preliminary data.</text>
</comment>
<evidence type="ECO:0000313" key="2">
    <source>
        <dbReference type="EMBL" id="MDF0480588.1"/>
    </source>
</evidence>
<dbReference type="SMART" id="SM00450">
    <property type="entry name" value="RHOD"/>
    <property type="match status" value="1"/>
</dbReference>
<protein>
    <submittedName>
        <fullName evidence="2">Rhodanese-like domain-containing protein</fullName>
    </submittedName>
</protein>
<name>A0ABT5X3K7_9ENTE</name>
<keyword evidence="3" id="KW-1185">Reference proteome</keyword>
<dbReference type="SUPFAM" id="SSF52821">
    <property type="entry name" value="Rhodanese/Cell cycle control phosphatase"/>
    <property type="match status" value="1"/>
</dbReference>
<dbReference type="PROSITE" id="PS50206">
    <property type="entry name" value="RHODANESE_3"/>
    <property type="match status" value="1"/>
</dbReference>
<feature type="domain" description="Rhodanese" evidence="1">
    <location>
        <begin position="18"/>
        <end position="98"/>
    </location>
</feature>
<dbReference type="Gene3D" id="3.40.250.10">
    <property type="entry name" value="Rhodanese-like domain"/>
    <property type="match status" value="1"/>
</dbReference>
<dbReference type="RefSeq" id="WP_275472143.1">
    <property type="nucleotide sequence ID" value="NZ_JAPDSH010000008.1"/>
</dbReference>
<dbReference type="EMBL" id="JAPDSH010000008">
    <property type="protein sequence ID" value="MDF0480588.1"/>
    <property type="molecule type" value="Genomic_DNA"/>
</dbReference>
<sequence>MFLFNKIPSITGAELQQLGSKATILDVREPNEFESGHIPGSKNIPLGVIQTYKGKGPVHVICQSGMRSKNAATRLKKMDIEAINVKGGMMLWQGPIKTGKK</sequence>
<dbReference type="Pfam" id="PF00581">
    <property type="entry name" value="Rhodanese"/>
    <property type="match status" value="1"/>
</dbReference>
<accession>A0ABT5X3K7</accession>
<dbReference type="PANTHER" id="PTHR43031">
    <property type="entry name" value="FAD-DEPENDENT OXIDOREDUCTASE"/>
    <property type="match status" value="1"/>
</dbReference>
<evidence type="ECO:0000313" key="3">
    <source>
        <dbReference type="Proteomes" id="UP001147148"/>
    </source>
</evidence>
<evidence type="ECO:0000259" key="1">
    <source>
        <dbReference type="PROSITE" id="PS50206"/>
    </source>
</evidence>
<dbReference type="InterPro" id="IPR036873">
    <property type="entry name" value="Rhodanese-like_dom_sf"/>
</dbReference>
<dbReference type="InterPro" id="IPR050229">
    <property type="entry name" value="GlpE_sulfurtransferase"/>
</dbReference>
<dbReference type="InterPro" id="IPR001763">
    <property type="entry name" value="Rhodanese-like_dom"/>
</dbReference>
<proteinExistence type="predicted"/>
<dbReference type="PANTHER" id="PTHR43031:SF17">
    <property type="entry name" value="SULFURTRANSFERASE YTWF-RELATED"/>
    <property type="match status" value="1"/>
</dbReference>
<dbReference type="Proteomes" id="UP001147148">
    <property type="component" value="Unassembled WGS sequence"/>
</dbReference>